<dbReference type="EMBL" id="MPIN01000018">
    <property type="protein sequence ID" value="OJH34516.1"/>
    <property type="molecule type" value="Genomic_DNA"/>
</dbReference>
<name>A0A1L9AX02_9BACT</name>
<dbReference type="NCBIfam" id="TIGR02243">
    <property type="entry name" value="putative baseplate assembly protein"/>
    <property type="match status" value="1"/>
</dbReference>
<dbReference type="Proteomes" id="UP000182229">
    <property type="component" value="Unassembled WGS sequence"/>
</dbReference>
<keyword evidence="2" id="KW-1185">Reference proteome</keyword>
<evidence type="ECO:0000313" key="1">
    <source>
        <dbReference type="EMBL" id="OJH34516.1"/>
    </source>
</evidence>
<reference evidence="2" key="1">
    <citation type="submission" date="2016-11" db="EMBL/GenBank/DDBJ databases">
        <authorList>
            <person name="Shukria A."/>
            <person name="Stevens D.C."/>
        </authorList>
    </citation>
    <scope>NUCLEOTIDE SEQUENCE [LARGE SCALE GENOMIC DNA]</scope>
    <source>
        <strain evidence="2">Cbfe23</strain>
    </source>
</reference>
<gene>
    <name evidence="1" type="ORF">BON30_42665</name>
</gene>
<dbReference type="AlphaFoldDB" id="A0A1L9AX02"/>
<organism evidence="1 2">
    <name type="scientific">Cystobacter ferrugineus</name>
    <dbReference type="NCBI Taxonomy" id="83449"/>
    <lineage>
        <taxon>Bacteria</taxon>
        <taxon>Pseudomonadati</taxon>
        <taxon>Myxococcota</taxon>
        <taxon>Myxococcia</taxon>
        <taxon>Myxococcales</taxon>
        <taxon>Cystobacterineae</taxon>
        <taxon>Archangiaceae</taxon>
        <taxon>Cystobacter</taxon>
    </lineage>
</organism>
<reference evidence="1 2" key="2">
    <citation type="submission" date="2016-12" db="EMBL/GenBank/DDBJ databases">
        <title>Draft Genome Sequence of Cystobacter ferrugineus Strain Cbfe23.</title>
        <authorList>
            <person name="Akbar S."/>
            <person name="Dowd S.E."/>
            <person name="Stevens D.C."/>
        </authorList>
    </citation>
    <scope>NUCLEOTIDE SEQUENCE [LARGE SCALE GENOMIC DNA]</scope>
    <source>
        <strain evidence="1 2">Cbfe23</strain>
    </source>
</reference>
<accession>A0A1L9AX02</accession>
<comment type="caution">
    <text evidence="1">The sequence shown here is derived from an EMBL/GenBank/DDBJ whole genome shotgun (WGS) entry which is preliminary data.</text>
</comment>
<sequence>MDYMPSEFADLVDRQRALAAEELGLVSSGQEGDFAGTLMELSALVSHVLGFYQDRYAREAFLGTAQSARSLVRHGRRLGYEPDPGLAATGHLLFTLHEGLAGTIARGFAVSSAPVGEKKAQDYETLDDVEVDHQHNELPVRERFEPYKLTYPNTRFEVMGVELGLKAGDVIVIESNDKKLSVHTLTAVEESADGATTRLTVDTGLPHDLIRPGFRLLARPASIVHLFGWDSSPLTYPEADLQQAKRYPLEAEEEKVDEARGYVVGEYADDDLYFSRELGRSVVGTPVVRLAGSALEAFRVESQVSKAVAFRRMSKVTVTSVGLDAENRPTTTTEKIPVRGEISGTVTTLRVRTGEGSFLKRSDQAIRESLWMLDFQLAVPLVHERLSTQSLTLQLALDGLFEELKPGQLLALSSFDPSVDDVEIAEITSVGSDVERTHSWISFRIVDPSTSGRAWTLGELRIRGNVARISHGKTVEEALGDSDGITPFLHFPLKNKPLTHLPGPDGAVPALEVRVAGVLWTLVEDFYESDAYDRHYLLRRDEAGSTFVCFGDGRHGAIPPAGRKHITARYRVGLGRDGNAEPERVDRIKKAHPLVERAHNPRPVSGGADPAGAEDVRSQATRFIRTFGRAVSVQDYADLALLFPGVARASAAAAPVGQLRAGRGAGRVGVRVIVADAEGQSPGPLGEIQKFLQARSDGVVPIEVAGPSTKELVLRLYLEVDRAFLPEAVQASVRDALYGNRPDAPGLFTFAGRQLGQPAFLSEVYARLSALPGVSFIQVTTFEPGPGGEVPRVLDVIQAAPGQWLRLTPEGFDFSLPAGVSP</sequence>
<evidence type="ECO:0000313" key="2">
    <source>
        <dbReference type="Proteomes" id="UP000182229"/>
    </source>
</evidence>
<dbReference type="STRING" id="83449.BON30_42665"/>
<proteinExistence type="predicted"/>
<dbReference type="InterPro" id="IPR011749">
    <property type="entry name" value="CHP02243"/>
</dbReference>
<protein>
    <submittedName>
        <fullName evidence="1">Putative baseplate assembly protein</fullName>
    </submittedName>
</protein>